<sequence length="55" mass="5915">MQLNQGARPLWDDRQGEIRLLKASGEPMPSSGTSDATEGEVNHTKDIFASASLSI</sequence>
<evidence type="ECO:0000313" key="3">
    <source>
        <dbReference type="Proteomes" id="UP000239735"/>
    </source>
</evidence>
<evidence type="ECO:0000256" key="1">
    <source>
        <dbReference type="SAM" id="MobiDB-lite"/>
    </source>
</evidence>
<dbReference type="Proteomes" id="UP000239735">
    <property type="component" value="Unassembled WGS sequence"/>
</dbReference>
<evidence type="ECO:0000313" key="2">
    <source>
        <dbReference type="EMBL" id="SPE17831.1"/>
    </source>
</evidence>
<protein>
    <submittedName>
        <fullName evidence="2">Uncharacterized protein</fullName>
    </submittedName>
</protein>
<dbReference type="EMBL" id="OKRB01000014">
    <property type="protein sequence ID" value="SPE17831.1"/>
    <property type="molecule type" value="Genomic_DNA"/>
</dbReference>
<name>A0A2N9L3N5_9BACT</name>
<reference evidence="3" key="1">
    <citation type="submission" date="2018-02" db="EMBL/GenBank/DDBJ databases">
        <authorList>
            <person name="Hausmann B."/>
        </authorList>
    </citation>
    <scope>NUCLEOTIDE SEQUENCE [LARGE SCALE GENOMIC DNA]</scope>
    <source>
        <strain evidence="3">Peat soil MAG SbA5</strain>
    </source>
</reference>
<organism evidence="2 3">
    <name type="scientific">Candidatus Sulfuritelmatomonas gaucii</name>
    <dbReference type="NCBI Taxonomy" id="2043161"/>
    <lineage>
        <taxon>Bacteria</taxon>
        <taxon>Pseudomonadati</taxon>
        <taxon>Acidobacteriota</taxon>
        <taxon>Terriglobia</taxon>
        <taxon>Terriglobales</taxon>
        <taxon>Acidobacteriaceae</taxon>
        <taxon>Candidatus Sulfuritelmatomonas</taxon>
    </lineage>
</organism>
<feature type="region of interest" description="Disordered" evidence="1">
    <location>
        <begin position="1"/>
        <end position="55"/>
    </location>
</feature>
<feature type="compositionally biased region" description="Basic and acidic residues" evidence="1">
    <location>
        <begin position="10"/>
        <end position="20"/>
    </location>
</feature>
<accession>A0A2N9L3N5</accession>
<gene>
    <name evidence="2" type="ORF">SBA5_1100011</name>
</gene>
<dbReference type="AlphaFoldDB" id="A0A2N9L3N5"/>
<proteinExistence type="predicted"/>